<gene>
    <name evidence="4" type="ORF">LMG32879_001078</name>
</gene>
<dbReference type="RefSeq" id="WP_233453547.1">
    <property type="nucleotide sequence ID" value="NZ_CATKSH010000005.1"/>
</dbReference>
<keyword evidence="5" id="KW-1185">Reference proteome</keyword>
<dbReference type="NCBIfam" id="NF033580">
    <property type="entry name" value="transpos_IS5_3"/>
    <property type="match status" value="1"/>
</dbReference>
<dbReference type="GO" id="GO:0004803">
    <property type="term" value="F:transposase activity"/>
    <property type="evidence" value="ECO:0007669"/>
    <property type="project" value="InterPro"/>
</dbReference>
<dbReference type="Proteomes" id="UP001176960">
    <property type="component" value="Unassembled WGS sequence"/>
</dbReference>
<feature type="transmembrane region" description="Helical" evidence="2">
    <location>
        <begin position="146"/>
        <end position="163"/>
    </location>
</feature>
<accession>A0AA35Y2W8</accession>
<sequence length="170" mass="19561">MAAYARQHRGSRPFTGHWRKRGAHAEAFGRSRGGFTSKIHARCDNQGRPLGFVLTGGQVSDYKAVNALLELPAPNPRAMLADRGYDSDSFRQDLLIHGILPVIPSRKGRSTPQNTDWRRYRDRNRIERMFNRLKQMRRIATRYDKTALSFMSFLNIAAARLWIRSFVNVT</sequence>
<dbReference type="GO" id="GO:0006313">
    <property type="term" value="P:DNA transposition"/>
    <property type="evidence" value="ECO:0007669"/>
    <property type="project" value="InterPro"/>
</dbReference>
<dbReference type="PANTHER" id="PTHR30007">
    <property type="entry name" value="PHP DOMAIN PROTEIN"/>
    <property type="match status" value="1"/>
</dbReference>
<evidence type="ECO:0000259" key="3">
    <source>
        <dbReference type="Pfam" id="PF01609"/>
    </source>
</evidence>
<dbReference type="InterPro" id="IPR002559">
    <property type="entry name" value="Transposase_11"/>
</dbReference>
<dbReference type="AlphaFoldDB" id="A0AA35Y2W8"/>
<dbReference type="GO" id="GO:0003677">
    <property type="term" value="F:DNA binding"/>
    <property type="evidence" value="ECO:0007669"/>
    <property type="project" value="InterPro"/>
</dbReference>
<comment type="caution">
    <text evidence="4">The sequence shown here is derived from an EMBL/GenBank/DDBJ whole genome shotgun (WGS) entry which is preliminary data.</text>
</comment>
<name>A0AA35Y2W8_9PROT</name>
<evidence type="ECO:0000256" key="1">
    <source>
        <dbReference type="SAM" id="MobiDB-lite"/>
    </source>
</evidence>
<feature type="region of interest" description="Disordered" evidence="1">
    <location>
        <begin position="1"/>
        <end position="22"/>
    </location>
</feature>
<dbReference type="EMBL" id="CATKSH010000005">
    <property type="protein sequence ID" value="CAI9120247.1"/>
    <property type="molecule type" value="Genomic_DNA"/>
</dbReference>
<dbReference type="Pfam" id="PF01609">
    <property type="entry name" value="DDE_Tnp_1"/>
    <property type="match status" value="1"/>
</dbReference>
<feature type="domain" description="Transposase IS4-like" evidence="3">
    <location>
        <begin position="17"/>
        <end position="161"/>
    </location>
</feature>
<keyword evidence="2" id="KW-0472">Membrane</keyword>
<evidence type="ECO:0000313" key="4">
    <source>
        <dbReference type="EMBL" id="CAI9120247.1"/>
    </source>
</evidence>
<keyword evidence="2" id="KW-1133">Transmembrane helix</keyword>
<proteinExistence type="predicted"/>
<keyword evidence="2" id="KW-0812">Transmembrane</keyword>
<organism evidence="4 5">
    <name type="scientific">Brytella acorum</name>
    <dbReference type="NCBI Taxonomy" id="2959299"/>
    <lineage>
        <taxon>Bacteria</taxon>
        <taxon>Pseudomonadati</taxon>
        <taxon>Pseudomonadota</taxon>
        <taxon>Alphaproteobacteria</taxon>
        <taxon>Acetobacterales</taxon>
        <taxon>Acetobacteraceae</taxon>
        <taxon>Brytella</taxon>
    </lineage>
</organism>
<reference evidence="4" key="1">
    <citation type="submission" date="2023-03" db="EMBL/GenBank/DDBJ databases">
        <authorList>
            <person name="Cleenwerck I."/>
        </authorList>
    </citation>
    <scope>NUCLEOTIDE SEQUENCE</scope>
    <source>
        <strain evidence="4">LMG 32879</strain>
    </source>
</reference>
<dbReference type="PANTHER" id="PTHR30007:SF1">
    <property type="entry name" value="BLR1914 PROTEIN"/>
    <property type="match status" value="1"/>
</dbReference>
<evidence type="ECO:0000313" key="5">
    <source>
        <dbReference type="Proteomes" id="UP001176960"/>
    </source>
</evidence>
<protein>
    <submittedName>
        <fullName evidence="4">IS5 family transposase</fullName>
    </submittedName>
</protein>
<evidence type="ECO:0000256" key="2">
    <source>
        <dbReference type="SAM" id="Phobius"/>
    </source>
</evidence>